<organism evidence="4 5">
    <name type="scientific">Pseudovirgaria hyperparasitica</name>
    <dbReference type="NCBI Taxonomy" id="470096"/>
    <lineage>
        <taxon>Eukaryota</taxon>
        <taxon>Fungi</taxon>
        <taxon>Dikarya</taxon>
        <taxon>Ascomycota</taxon>
        <taxon>Pezizomycotina</taxon>
        <taxon>Dothideomycetes</taxon>
        <taxon>Dothideomycetes incertae sedis</taxon>
        <taxon>Acrospermales</taxon>
        <taxon>Acrospermaceae</taxon>
        <taxon>Pseudovirgaria</taxon>
    </lineage>
</organism>
<dbReference type="AlphaFoldDB" id="A0A6A6VZE1"/>
<evidence type="ECO:0000313" key="5">
    <source>
        <dbReference type="Proteomes" id="UP000799437"/>
    </source>
</evidence>
<feature type="compositionally biased region" description="Polar residues" evidence="2">
    <location>
        <begin position="551"/>
        <end position="561"/>
    </location>
</feature>
<dbReference type="PANTHER" id="PTHR22100">
    <property type="entry name" value="WINGS APART-LIKE PROTEIN HOMOLOG"/>
    <property type="match status" value="1"/>
</dbReference>
<dbReference type="EMBL" id="ML996576">
    <property type="protein sequence ID" value="KAF2756038.1"/>
    <property type="molecule type" value="Genomic_DNA"/>
</dbReference>
<dbReference type="GeneID" id="54486701"/>
<dbReference type="Gene3D" id="1.25.10.10">
    <property type="entry name" value="Leucine-rich Repeat Variant"/>
    <property type="match status" value="2"/>
</dbReference>
<gene>
    <name evidence="4" type="ORF">EJ05DRAFT_487846</name>
</gene>
<feature type="compositionally biased region" description="Basic residues" evidence="2">
    <location>
        <begin position="10"/>
        <end position="22"/>
    </location>
</feature>
<comment type="similarity">
    <text evidence="1">Belongs to the WAPL family.</text>
</comment>
<sequence>MPTTGGLPQPRRKVVTYGRAKRAPFNPLGFESPSPQKFRPRGSATERARSPSPARSSHVGHNGASTQAAPEDDVFDAPLADDEGGQPASKAVRMTTVTSPRPQKKISLPEPAVVVVSRPKPQQHATQQARPPPPDVFDVPGSDDEERGVVPRSKVAKIDKSRDEVVSRPKIAASKPIASAKVSGANGRKANAPMDSSETHTKEGGHQTVPSKPRSQLNTAVVEIPSRVTEGESKKRNVDALSVSGPGRVKQNPDAQKADGSVYARSISTVQPKSSHEKGSTMDRSSTRMQQESATTSESRALSTKLGRANAKESTAHKPSQKTKSLASTISKSTSAVPDASVFDVPTTDTEDETAKQDSDAKYTTTPKVKKTIPRARSQQPEKGAQESRNKRRKPSPNDEQETSRRQQVQQSQSNGVVAESHSQKNSRIAQHPRRAGLTGAARRKPPVKASSSPAKLQIPVAPNPGLTNMHEPEASGPYDVEFETEINPYAAAYQDSGSPMHLDGAGSATPKQKRLWSNLLGDNVATPSPSQLKLQKLQLTERPEKRKSPETLSGATNLDTRQGKRRLIDRLIQSEEEASEDSSSGDESFHSVPTEPISSQYDSSQISDPPALMRQTSSFRTKRSGPTGARITYAKQRSHLEESMVEDGDILGAITMGSPTDMKPSAKSWSQPLISRSGDTSHFDMDDDDLSDSGAGMKSIHELRIAGANRQFSNEVDALFEDLDQPKKASLSSRRSALINLGAKLTDKRFVSKLLDKGLSRRIFNAHVADYSQDPILGFAFSACVAFILTADKSTAVLADIRESGTLECLASLLDRTDDIAHLVKARRTNMSRIAQKAVMDLHEIVRSSTHLWAVASSTSISPRLLALRGLELSTRSLRKAGDRDELLTQDHLAKVLAIAETSSSGSATGSVSPLDQRCVYYSLSVALDTTLGDTASEVWSTANQHRFRDIAASFLDTPPRFGPKVEQLATKLCLNLTNNNAHTSALFASPVIIQSFLCSIDSRFNLLSSPLSPADRSIAIDHLVLGLGAMINLAEFSDAARLAVLAPGDVLLNALLRIHLEGAEKVAEADSLEESNANVAFGYLSVLLANLCLNETVRGKVRGKMPQGGLEGLVGALAQFVGLQVMACRLEGGGAGAGGGEDEGREVWASQHAAVSSQQASKKESHLSNEKLSSWCSGLFVYLASLVSLR</sequence>
<feature type="compositionally biased region" description="Low complexity" evidence="2">
    <location>
        <begin position="597"/>
        <end position="610"/>
    </location>
</feature>
<feature type="compositionally biased region" description="Acidic residues" evidence="2">
    <location>
        <begin position="575"/>
        <end position="585"/>
    </location>
</feature>
<evidence type="ECO:0000256" key="1">
    <source>
        <dbReference type="ARBA" id="ARBA00006854"/>
    </source>
</evidence>
<protein>
    <recommendedName>
        <fullName evidence="3">Wings apart-like protein C-terminal domain-containing protein</fullName>
    </recommendedName>
</protein>
<evidence type="ECO:0000313" key="4">
    <source>
        <dbReference type="EMBL" id="KAF2756038.1"/>
    </source>
</evidence>
<dbReference type="InterPro" id="IPR039874">
    <property type="entry name" value="WAPL"/>
</dbReference>
<dbReference type="InterPro" id="IPR022771">
    <property type="entry name" value="WAPL_C"/>
</dbReference>
<dbReference type="PANTHER" id="PTHR22100:SF13">
    <property type="entry name" value="WINGS APART-LIKE PROTEIN HOMOLOG"/>
    <property type="match status" value="1"/>
</dbReference>
<dbReference type="Pfam" id="PF07814">
    <property type="entry name" value="WAPL"/>
    <property type="match status" value="1"/>
</dbReference>
<accession>A0A6A6VZE1</accession>
<feature type="compositionally biased region" description="Polar residues" evidence="2">
    <location>
        <begin position="282"/>
        <end position="302"/>
    </location>
</feature>
<feature type="compositionally biased region" description="Polar residues" evidence="2">
    <location>
        <begin position="322"/>
        <end position="336"/>
    </location>
</feature>
<feature type="domain" description="Wings apart-like protein C-terminal" evidence="3">
    <location>
        <begin position="698"/>
        <end position="1041"/>
    </location>
</feature>
<feature type="compositionally biased region" description="Basic and acidic residues" evidence="2">
    <location>
        <begin position="229"/>
        <end position="238"/>
    </location>
</feature>
<feature type="region of interest" description="Disordered" evidence="2">
    <location>
        <begin position="1"/>
        <end position="478"/>
    </location>
</feature>
<feature type="region of interest" description="Disordered" evidence="2">
    <location>
        <begin position="494"/>
        <end position="641"/>
    </location>
</feature>
<keyword evidence="5" id="KW-1185">Reference proteome</keyword>
<feature type="compositionally biased region" description="Basic and acidic residues" evidence="2">
    <location>
        <begin position="540"/>
        <end position="550"/>
    </location>
</feature>
<dbReference type="OrthoDB" id="78088at2759"/>
<proteinExistence type="inferred from homology"/>
<dbReference type="RefSeq" id="XP_033598489.1">
    <property type="nucleotide sequence ID" value="XM_033745647.1"/>
</dbReference>
<name>A0A6A6VZE1_9PEZI</name>
<feature type="compositionally biased region" description="Basic and acidic residues" evidence="2">
    <location>
        <begin position="156"/>
        <end position="167"/>
    </location>
</feature>
<feature type="compositionally biased region" description="Acidic residues" evidence="2">
    <location>
        <begin position="70"/>
        <end position="84"/>
    </location>
</feature>
<dbReference type="Proteomes" id="UP000799437">
    <property type="component" value="Unassembled WGS sequence"/>
</dbReference>
<evidence type="ECO:0000259" key="3">
    <source>
        <dbReference type="Pfam" id="PF07814"/>
    </source>
</evidence>
<reference evidence="4" key="1">
    <citation type="journal article" date="2020" name="Stud. Mycol.">
        <title>101 Dothideomycetes genomes: a test case for predicting lifestyles and emergence of pathogens.</title>
        <authorList>
            <person name="Haridas S."/>
            <person name="Albert R."/>
            <person name="Binder M."/>
            <person name="Bloem J."/>
            <person name="Labutti K."/>
            <person name="Salamov A."/>
            <person name="Andreopoulos B."/>
            <person name="Baker S."/>
            <person name="Barry K."/>
            <person name="Bills G."/>
            <person name="Bluhm B."/>
            <person name="Cannon C."/>
            <person name="Castanera R."/>
            <person name="Culley D."/>
            <person name="Daum C."/>
            <person name="Ezra D."/>
            <person name="Gonzalez J."/>
            <person name="Henrissat B."/>
            <person name="Kuo A."/>
            <person name="Liang C."/>
            <person name="Lipzen A."/>
            <person name="Lutzoni F."/>
            <person name="Magnuson J."/>
            <person name="Mondo S."/>
            <person name="Nolan M."/>
            <person name="Ohm R."/>
            <person name="Pangilinan J."/>
            <person name="Park H.-J."/>
            <person name="Ramirez L."/>
            <person name="Alfaro M."/>
            <person name="Sun H."/>
            <person name="Tritt A."/>
            <person name="Yoshinaga Y."/>
            <person name="Zwiers L.-H."/>
            <person name="Turgeon B."/>
            <person name="Goodwin S."/>
            <person name="Spatafora J."/>
            <person name="Crous P."/>
            <person name="Grigoriev I."/>
        </authorList>
    </citation>
    <scope>NUCLEOTIDE SEQUENCE</scope>
    <source>
        <strain evidence="4">CBS 121739</strain>
    </source>
</reference>
<feature type="compositionally biased region" description="Low complexity" evidence="2">
    <location>
        <begin position="169"/>
        <end position="181"/>
    </location>
</feature>
<dbReference type="InterPro" id="IPR011989">
    <property type="entry name" value="ARM-like"/>
</dbReference>
<evidence type="ECO:0000256" key="2">
    <source>
        <dbReference type="SAM" id="MobiDB-lite"/>
    </source>
</evidence>
<feature type="compositionally biased region" description="Polar residues" evidence="2">
    <location>
        <begin position="208"/>
        <end position="219"/>
    </location>
</feature>